<protein>
    <submittedName>
        <fullName evidence="1">Uncharacterized protein</fullName>
    </submittedName>
</protein>
<reference evidence="1" key="1">
    <citation type="submission" date="2020-04" db="EMBL/GenBank/DDBJ databases">
        <authorList>
            <person name="Chiriac C."/>
            <person name="Salcher M."/>
            <person name="Ghai R."/>
            <person name="Kavagutti S V."/>
        </authorList>
    </citation>
    <scope>NUCLEOTIDE SEQUENCE</scope>
</reference>
<accession>A0A6J5N4Y8</accession>
<proteinExistence type="predicted"/>
<organism evidence="1">
    <name type="scientific">uncultured Caudovirales phage</name>
    <dbReference type="NCBI Taxonomy" id="2100421"/>
    <lineage>
        <taxon>Viruses</taxon>
        <taxon>Duplodnaviria</taxon>
        <taxon>Heunggongvirae</taxon>
        <taxon>Uroviricota</taxon>
        <taxon>Caudoviricetes</taxon>
        <taxon>Peduoviridae</taxon>
        <taxon>Maltschvirus</taxon>
        <taxon>Maltschvirus maltsch</taxon>
    </lineage>
</organism>
<gene>
    <name evidence="1" type="ORF">UFOVP603_6</name>
</gene>
<name>A0A6J5N4Y8_9CAUD</name>
<evidence type="ECO:0000313" key="1">
    <source>
        <dbReference type="EMBL" id="CAB4152376.1"/>
    </source>
</evidence>
<sequence length="183" mass="20353">MSDADIINSLNFGRSEDILKNTSDNPMTELLLKLTNELIEDWRKQLITDKSYATGDLAQSLRPAVIKPDSIETAGAPHWKYINYGVNGIKVNRGAPTHGKAPKGNLSFYQAIYKWIGDKGIVPNEGITREQLAGMIVNSVRMKGIEATHFFDKVLTEQRVDEMSQRVSDLVGAAIKIVIKKPK</sequence>
<dbReference type="EMBL" id="LR796578">
    <property type="protein sequence ID" value="CAB4152376.1"/>
    <property type="molecule type" value="Genomic_DNA"/>
</dbReference>